<proteinExistence type="predicted"/>
<dbReference type="InterPro" id="IPR027417">
    <property type="entry name" value="P-loop_NTPase"/>
</dbReference>
<gene>
    <name evidence="2" type="ORF">MKP09_02755</name>
</gene>
<dbReference type="RefSeq" id="WP_240826323.1">
    <property type="nucleotide sequence ID" value="NZ_JAKWBL010000001.1"/>
</dbReference>
<dbReference type="SUPFAM" id="SSF52540">
    <property type="entry name" value="P-loop containing nucleoside triphosphate hydrolases"/>
    <property type="match status" value="1"/>
</dbReference>
<reference evidence="2 3" key="1">
    <citation type="submission" date="2022-02" db="EMBL/GenBank/DDBJ databases">
        <authorList>
            <person name="Min J."/>
        </authorList>
    </citation>
    <scope>NUCLEOTIDE SEQUENCE [LARGE SCALE GENOMIC DNA]</scope>
    <source>
        <strain evidence="2 3">GR10-1</strain>
    </source>
</reference>
<sequence length="375" mass="43787">MLQRAIFQKIIDDCKKQKVSLLVGARRVGKTELLLKIKEHFGKDCLWLNGEDADIEQLLSTRTVANYKRLLEGKKLLIIDEAQYITDIGRKVKLMIDEIKPLHIIITGSSSFDLQQNAGEPLVGRSITNKLYPIAQMELAAVENPLKTKQKLEERLIFGSYPEVLNIESLKEKQQYLQELVNTYLLKDILAFENIRNPQKIKDLLILLAHQIGKEVSNEELGRSLGLSKNTVERYLDLLSKVFVIYKRSGYSKNLRKEIVKSSRWYFSDNGVRNALIGNFSFMALRQDVGMLWENYILSERIKYHEYNHNTVYSYFWRTYDQQEIDLIEENANLLNAFEMKWKEQQVKTPVAFEKAYPYASFNIVHQNNYQSFIV</sequence>
<evidence type="ECO:0000313" key="3">
    <source>
        <dbReference type="Proteomes" id="UP001202248"/>
    </source>
</evidence>
<dbReference type="SMART" id="SM00382">
    <property type="entry name" value="AAA"/>
    <property type="match status" value="1"/>
</dbReference>
<dbReference type="PANTHER" id="PTHR43566:SF1">
    <property type="entry name" value="AAA+ ATPASE DOMAIN-CONTAINING PROTEIN"/>
    <property type="match status" value="1"/>
</dbReference>
<keyword evidence="3" id="KW-1185">Reference proteome</keyword>
<evidence type="ECO:0000313" key="2">
    <source>
        <dbReference type="EMBL" id="MCH5596915.1"/>
    </source>
</evidence>
<keyword evidence="2" id="KW-0067">ATP-binding</keyword>
<evidence type="ECO:0000259" key="1">
    <source>
        <dbReference type="SMART" id="SM00382"/>
    </source>
</evidence>
<dbReference type="PANTHER" id="PTHR43566">
    <property type="entry name" value="CONSERVED PROTEIN"/>
    <property type="match status" value="1"/>
</dbReference>
<protein>
    <submittedName>
        <fullName evidence="2">ATP-binding protein</fullName>
    </submittedName>
</protein>
<accession>A0ABS9SEZ1</accession>
<dbReference type="EMBL" id="JAKWBL010000001">
    <property type="protein sequence ID" value="MCH5596915.1"/>
    <property type="molecule type" value="Genomic_DNA"/>
</dbReference>
<keyword evidence="2" id="KW-0547">Nucleotide-binding</keyword>
<dbReference type="Pfam" id="PF13173">
    <property type="entry name" value="AAA_14"/>
    <property type="match status" value="1"/>
</dbReference>
<feature type="domain" description="AAA+ ATPase" evidence="1">
    <location>
        <begin position="16"/>
        <end position="138"/>
    </location>
</feature>
<dbReference type="InterPro" id="IPR041682">
    <property type="entry name" value="AAA_14"/>
</dbReference>
<comment type="caution">
    <text evidence="2">The sequence shown here is derived from an EMBL/GenBank/DDBJ whole genome shotgun (WGS) entry which is preliminary data.</text>
</comment>
<dbReference type="Proteomes" id="UP001202248">
    <property type="component" value="Unassembled WGS sequence"/>
</dbReference>
<dbReference type="InterPro" id="IPR003593">
    <property type="entry name" value="AAA+_ATPase"/>
</dbReference>
<dbReference type="GO" id="GO:0005524">
    <property type="term" value="F:ATP binding"/>
    <property type="evidence" value="ECO:0007669"/>
    <property type="project" value="UniProtKB-KW"/>
</dbReference>
<dbReference type="Gene3D" id="3.40.50.300">
    <property type="entry name" value="P-loop containing nucleotide triphosphate hydrolases"/>
    <property type="match status" value="1"/>
</dbReference>
<dbReference type="InterPro" id="IPR025420">
    <property type="entry name" value="DUF4143"/>
</dbReference>
<organism evidence="2 3">
    <name type="scientific">Niabella ginsengisoli</name>
    <dbReference type="NCBI Taxonomy" id="522298"/>
    <lineage>
        <taxon>Bacteria</taxon>
        <taxon>Pseudomonadati</taxon>
        <taxon>Bacteroidota</taxon>
        <taxon>Chitinophagia</taxon>
        <taxon>Chitinophagales</taxon>
        <taxon>Chitinophagaceae</taxon>
        <taxon>Niabella</taxon>
    </lineage>
</organism>
<name>A0ABS9SEZ1_9BACT</name>
<dbReference type="Pfam" id="PF13635">
    <property type="entry name" value="DUF4143"/>
    <property type="match status" value="1"/>
</dbReference>